<dbReference type="GO" id="GO:0005886">
    <property type="term" value="C:plasma membrane"/>
    <property type="evidence" value="ECO:0007669"/>
    <property type="project" value="UniProtKB-SubCell"/>
</dbReference>
<accession>A0A150ISG3</accession>
<evidence type="ECO:0000313" key="13">
    <source>
        <dbReference type="Proteomes" id="UP000092401"/>
    </source>
</evidence>
<gene>
    <name evidence="9" type="ORF">APG10_00605</name>
    <name evidence="10" type="ORF">APG11_00785</name>
    <name evidence="11" type="ORF">APG12_01062</name>
</gene>
<accession>A0A150IYM5</accession>
<feature type="transmembrane region" description="Helical" evidence="8">
    <location>
        <begin position="37"/>
        <end position="57"/>
    </location>
</feature>
<comment type="subcellular location">
    <subcellularLocation>
        <location evidence="1">Cell membrane</location>
        <topology evidence="1">Multi-pass membrane protein</topology>
    </subcellularLocation>
</comment>
<evidence type="ECO:0000313" key="9">
    <source>
        <dbReference type="EMBL" id="KYC45709.1"/>
    </source>
</evidence>
<dbReference type="PANTHER" id="PTHR34979:SF1">
    <property type="entry name" value="INNER MEMBRANE PROTEIN YGAZ"/>
    <property type="match status" value="1"/>
</dbReference>
<evidence type="ECO:0000313" key="12">
    <source>
        <dbReference type="Proteomes" id="UP000091929"/>
    </source>
</evidence>
<feature type="transmembrane region" description="Helical" evidence="8">
    <location>
        <begin position="183"/>
        <end position="200"/>
    </location>
</feature>
<keyword evidence="7 8" id="KW-0472">Membrane</keyword>
<comment type="caution">
    <text evidence="10">The sequence shown here is derived from an EMBL/GenBank/DDBJ whole genome shotgun (WGS) entry which is preliminary data.</text>
</comment>
<dbReference type="GO" id="GO:1903785">
    <property type="term" value="P:L-valine transmembrane transport"/>
    <property type="evidence" value="ECO:0007669"/>
    <property type="project" value="TreeGrafter"/>
</dbReference>
<feature type="transmembrane region" description="Helical" evidence="8">
    <location>
        <begin position="69"/>
        <end position="91"/>
    </location>
</feature>
<comment type="similarity">
    <text evidence="2">Belongs to the AzlC family.</text>
</comment>
<evidence type="ECO:0000256" key="6">
    <source>
        <dbReference type="ARBA" id="ARBA00022989"/>
    </source>
</evidence>
<dbReference type="EMBL" id="LNGF01000014">
    <property type="protein sequence ID" value="KYC47906.1"/>
    <property type="molecule type" value="Genomic_DNA"/>
</dbReference>
<keyword evidence="5 8" id="KW-0812">Transmembrane</keyword>
<evidence type="ECO:0000256" key="2">
    <source>
        <dbReference type="ARBA" id="ARBA00010735"/>
    </source>
</evidence>
<feature type="transmembrane region" description="Helical" evidence="8">
    <location>
        <begin position="123"/>
        <end position="145"/>
    </location>
</feature>
<accession>A0A150IL44</accession>
<dbReference type="PATRIC" id="fig|1706438.3.peg.1073"/>
<organism evidence="10 12">
    <name type="scientific">Candidatus Methanofastidiosum methylothiophilum</name>
    <dbReference type="NCBI Taxonomy" id="1705564"/>
    <lineage>
        <taxon>Archaea</taxon>
        <taxon>Methanobacteriati</taxon>
        <taxon>Methanobacteriota</taxon>
        <taxon>Stenosarchaea group</taxon>
        <taxon>Candidatus Methanofastidiosia</taxon>
        <taxon>Candidatus Methanofastidiosales</taxon>
        <taxon>Candidatus Methanofastidiosaceae</taxon>
        <taxon>Candidatus Methanofastidiosum</taxon>
    </lineage>
</organism>
<feature type="transmembrane region" description="Helical" evidence="8">
    <location>
        <begin position="12"/>
        <end position="31"/>
    </location>
</feature>
<proteinExistence type="inferred from homology"/>
<dbReference type="EMBL" id="LNGE01000012">
    <property type="protein sequence ID" value="KYC45709.1"/>
    <property type="molecule type" value="Genomic_DNA"/>
</dbReference>
<keyword evidence="6 8" id="KW-1133">Transmembrane helix</keyword>
<evidence type="ECO:0000256" key="4">
    <source>
        <dbReference type="ARBA" id="ARBA00022475"/>
    </source>
</evidence>
<evidence type="ECO:0000256" key="3">
    <source>
        <dbReference type="ARBA" id="ARBA00022448"/>
    </source>
</evidence>
<dbReference type="Proteomes" id="UP000092401">
    <property type="component" value="Unassembled WGS sequence"/>
</dbReference>
<dbReference type="PATRIC" id="fig|1706437.3.peg.789"/>
<evidence type="ECO:0000256" key="7">
    <source>
        <dbReference type="ARBA" id="ARBA00023136"/>
    </source>
</evidence>
<sequence>MKSNFIKGFSATIPVALSVCAYGLVLGVLAYSKGVTFFELLLMDVITFAGSAQFLMVELWKDPLPFTEMLFAVFAINLRYLLIGASLTPLFKGSTLFEKAALMHLVADENWAVTMARLKKEKITPYFLFGGGICLVICWLISTLAGHTFGFVISDPYSAGLDFVIIIIFTALVASFYDGKDSVLPWVVAAIFAYLSFVFIPGKWYIVIGGITGALVYSIQKNLRGAESE</sequence>
<dbReference type="PATRIC" id="fig|1706436.3.peg.613"/>
<reference evidence="12 13" key="1">
    <citation type="journal article" date="2016" name="ISME J.">
        <title>Chasing the elusive Euryarchaeota class WSA2: genomes reveal a uniquely fastidious methyl-reducing methanogen.</title>
        <authorList>
            <person name="Nobu M.K."/>
            <person name="Narihiro T."/>
            <person name="Kuroda K."/>
            <person name="Mei R."/>
            <person name="Liu W.T."/>
        </authorList>
    </citation>
    <scope>NUCLEOTIDE SEQUENCE [LARGE SCALE GENOMIC DNA]</scope>
    <source>
        <strain evidence="9">B03fssc0709_Meth_Bin005</strain>
        <strain evidence="10">B15fssc0709_Meth_Bin003</strain>
        <strain evidence="11">BMIXfssc0709_Meth_Bin006</strain>
    </source>
</reference>
<dbReference type="Pfam" id="PF03591">
    <property type="entry name" value="AzlC"/>
    <property type="match status" value="1"/>
</dbReference>
<dbReference type="InterPro" id="IPR011606">
    <property type="entry name" value="Brnchd-chn_aa_trnsp_permease"/>
</dbReference>
<evidence type="ECO:0000256" key="8">
    <source>
        <dbReference type="SAM" id="Phobius"/>
    </source>
</evidence>
<dbReference type="EMBL" id="LNJC01000020">
    <property type="protein sequence ID" value="KYC50069.1"/>
    <property type="molecule type" value="Genomic_DNA"/>
</dbReference>
<evidence type="ECO:0000256" key="5">
    <source>
        <dbReference type="ARBA" id="ARBA00022692"/>
    </source>
</evidence>
<evidence type="ECO:0000313" key="10">
    <source>
        <dbReference type="EMBL" id="KYC47906.1"/>
    </source>
</evidence>
<keyword evidence="3" id="KW-0813">Transport</keyword>
<name>A0A150ISG3_9EURY</name>
<feature type="transmembrane region" description="Helical" evidence="8">
    <location>
        <begin position="157"/>
        <end position="177"/>
    </location>
</feature>
<dbReference type="AlphaFoldDB" id="A0A150ISG3"/>
<dbReference type="PANTHER" id="PTHR34979">
    <property type="entry name" value="INNER MEMBRANE PROTEIN YGAZ"/>
    <property type="match status" value="1"/>
</dbReference>
<protein>
    <submittedName>
        <fullName evidence="10">AzlC protein</fullName>
    </submittedName>
</protein>
<keyword evidence="4" id="KW-1003">Cell membrane</keyword>
<evidence type="ECO:0000313" key="11">
    <source>
        <dbReference type="EMBL" id="KYC50069.1"/>
    </source>
</evidence>
<dbReference type="Proteomes" id="UP000091929">
    <property type="component" value="Unassembled WGS sequence"/>
</dbReference>
<evidence type="ECO:0000256" key="1">
    <source>
        <dbReference type="ARBA" id="ARBA00004651"/>
    </source>
</evidence>
<dbReference type="Proteomes" id="UP000092403">
    <property type="component" value="Unassembled WGS sequence"/>
</dbReference>